<keyword evidence="3" id="KW-1185">Reference proteome</keyword>
<accession>A0ABD3GWK1</accession>
<name>A0ABD3GWK1_9MARC</name>
<dbReference type="AlphaFoldDB" id="A0ABD3GWK1"/>
<evidence type="ECO:0000313" key="3">
    <source>
        <dbReference type="Proteomes" id="UP001633002"/>
    </source>
</evidence>
<feature type="region of interest" description="Disordered" evidence="1">
    <location>
        <begin position="242"/>
        <end position="281"/>
    </location>
</feature>
<feature type="region of interest" description="Disordered" evidence="1">
    <location>
        <begin position="451"/>
        <end position="554"/>
    </location>
</feature>
<reference evidence="2 3" key="1">
    <citation type="submission" date="2024-09" db="EMBL/GenBank/DDBJ databases">
        <title>Chromosome-scale assembly of Riccia sorocarpa.</title>
        <authorList>
            <person name="Paukszto L."/>
        </authorList>
    </citation>
    <scope>NUCLEOTIDE SEQUENCE [LARGE SCALE GENOMIC DNA]</scope>
    <source>
        <strain evidence="2">LP-2024</strain>
        <tissue evidence="2">Aerial parts of the thallus</tissue>
    </source>
</reference>
<proteinExistence type="predicted"/>
<evidence type="ECO:0000256" key="1">
    <source>
        <dbReference type="SAM" id="MobiDB-lite"/>
    </source>
</evidence>
<evidence type="ECO:0008006" key="4">
    <source>
        <dbReference type="Google" id="ProtNLM"/>
    </source>
</evidence>
<evidence type="ECO:0000313" key="2">
    <source>
        <dbReference type="EMBL" id="KAL3682739.1"/>
    </source>
</evidence>
<gene>
    <name evidence="2" type="ORF">R1sor_000761</name>
</gene>
<sequence length="656" mass="73369">MEAPTFDDNGSVHATVHWVASFLGSSNYSGALVDEAVNGSALRRLAKDITGLKLLGFKSGHAANLLDYFERLAIQQTASSCMPQGVPTTPFANPLTGTTVHTQQTGSEHYCSQQDLHQQQRTIAGVTYEQIFKEKAAGKALLRERYPLAWKNVHTGPAIIRSWFRNYETDTLQFDLLHENYRLNPEMKGKLNLFVSERISQLPRLVLAPNSDGDTGTLSFDWKHETVYLHIIAHRQEFKKGLKRRRSASTADDESEKELHPKRVRSRPGIVPGRSDDHLPAHALEDRPANLSEDEPDMMSLIMKGGKFALYVLKDRPTVPRIKMRELGTTPTIAVESVEFIGFGEPTEVSQKTPYKAYKVRVTDLVRGYSNRLSKFYVPHIGTTTGEILPVQQLTVGCVIEYAQCYVTLMEEDKVFDRLMKQEWTAKPSNTDRGATEDASEIRSLQNDAEMVSQSLDELPQSEDTLSNDKEEPGMKSFKRRVHAPKNAEDIGEKDMSDNPENPNAEINGKTTQNSLRRSARGKGDPDSSKCASAVVLTNSESRPGHHSTKSASGVDLSEIEVIFPKLSDEVVYIIAMVVVGCKKKDDLPTALTKYMADVNTKSPRKPFHKHAGIIAERKCEMVVERALHLEIVQLKGEGRWKDGLLHLSRVNVHRT</sequence>
<dbReference type="Proteomes" id="UP001633002">
    <property type="component" value="Unassembled WGS sequence"/>
</dbReference>
<organism evidence="2 3">
    <name type="scientific">Riccia sorocarpa</name>
    <dbReference type="NCBI Taxonomy" id="122646"/>
    <lineage>
        <taxon>Eukaryota</taxon>
        <taxon>Viridiplantae</taxon>
        <taxon>Streptophyta</taxon>
        <taxon>Embryophyta</taxon>
        <taxon>Marchantiophyta</taxon>
        <taxon>Marchantiopsida</taxon>
        <taxon>Marchantiidae</taxon>
        <taxon>Marchantiales</taxon>
        <taxon>Ricciaceae</taxon>
        <taxon>Riccia</taxon>
    </lineage>
</organism>
<protein>
    <recommendedName>
        <fullName evidence="4">SAM domain-containing protein</fullName>
    </recommendedName>
</protein>
<dbReference type="EMBL" id="JBJQOH010000006">
    <property type="protein sequence ID" value="KAL3682739.1"/>
    <property type="molecule type" value="Genomic_DNA"/>
</dbReference>
<comment type="caution">
    <text evidence="2">The sequence shown here is derived from an EMBL/GenBank/DDBJ whole genome shotgun (WGS) entry which is preliminary data.</text>
</comment>
<feature type="compositionally biased region" description="Basic and acidic residues" evidence="1">
    <location>
        <begin position="486"/>
        <end position="497"/>
    </location>
</feature>